<dbReference type="Proteomes" id="UP000887569">
    <property type="component" value="Unplaced"/>
</dbReference>
<proteinExistence type="predicted"/>
<keyword evidence="1" id="KW-1185">Reference proteome</keyword>
<sequence>MVAVKKQLDTNDSPTVLIPLLDICLAVAQYFPAVFKKSFDDVVDFTVGWVCGPDQPKSVVDKCNQMLTDCGHFGLMHYPLQ</sequence>
<protein>
    <submittedName>
        <fullName evidence="2">Uncharacterized protein</fullName>
    </submittedName>
</protein>
<name>A0A915C6V8_PARUN</name>
<dbReference type="AlphaFoldDB" id="A0A915C6V8"/>
<accession>A0A915C6V8</accession>
<dbReference type="WBParaSite" id="PgR094_g007_t01">
    <property type="protein sequence ID" value="PgR094_g007_t01"/>
    <property type="gene ID" value="PgR094_g007"/>
</dbReference>
<reference evidence="2" key="1">
    <citation type="submission" date="2022-11" db="UniProtKB">
        <authorList>
            <consortium name="WormBaseParasite"/>
        </authorList>
    </citation>
    <scope>IDENTIFICATION</scope>
</reference>
<evidence type="ECO:0000313" key="1">
    <source>
        <dbReference type="Proteomes" id="UP000887569"/>
    </source>
</evidence>
<organism evidence="1 2">
    <name type="scientific">Parascaris univalens</name>
    <name type="common">Nematode worm</name>
    <dbReference type="NCBI Taxonomy" id="6257"/>
    <lineage>
        <taxon>Eukaryota</taxon>
        <taxon>Metazoa</taxon>
        <taxon>Ecdysozoa</taxon>
        <taxon>Nematoda</taxon>
        <taxon>Chromadorea</taxon>
        <taxon>Rhabditida</taxon>
        <taxon>Spirurina</taxon>
        <taxon>Ascaridomorpha</taxon>
        <taxon>Ascaridoidea</taxon>
        <taxon>Ascarididae</taxon>
        <taxon>Parascaris</taxon>
    </lineage>
</organism>
<evidence type="ECO:0000313" key="2">
    <source>
        <dbReference type="WBParaSite" id="PgR094_g007_t01"/>
    </source>
</evidence>